<gene>
    <name evidence="6" type="ORF">HLUCCA11_10920</name>
</gene>
<sequence>MNNNNLIESFYSWYRGAIRHPKWRWAIILGTVFYLISPLDISPDVIPIIGWLDDGILATLLVTELSSLAMDYLKNKSKGNVAEGTTVEAEGANVIDVEVS</sequence>
<organism evidence="6 7">
    <name type="scientific">Phormidesmis priestleyi Ana</name>
    <dbReference type="NCBI Taxonomy" id="1666911"/>
    <lineage>
        <taxon>Bacteria</taxon>
        <taxon>Bacillati</taxon>
        <taxon>Cyanobacteriota</taxon>
        <taxon>Cyanophyceae</taxon>
        <taxon>Leptolyngbyales</taxon>
        <taxon>Leptolyngbyaceae</taxon>
        <taxon>Phormidesmis</taxon>
    </lineage>
</organism>
<feature type="domain" description="DUF1232" evidence="5">
    <location>
        <begin position="25"/>
        <end position="60"/>
    </location>
</feature>
<comment type="caution">
    <text evidence="6">The sequence shown here is derived from an EMBL/GenBank/DDBJ whole genome shotgun (WGS) entry which is preliminary data.</text>
</comment>
<dbReference type="InterPro" id="IPR010652">
    <property type="entry name" value="DUF1232"/>
</dbReference>
<proteinExistence type="predicted"/>
<dbReference type="Pfam" id="PF06803">
    <property type="entry name" value="DUF1232"/>
    <property type="match status" value="1"/>
</dbReference>
<dbReference type="Proteomes" id="UP000050465">
    <property type="component" value="Unassembled WGS sequence"/>
</dbReference>
<evidence type="ECO:0000313" key="6">
    <source>
        <dbReference type="EMBL" id="KPQ35467.1"/>
    </source>
</evidence>
<evidence type="ECO:0000313" key="7">
    <source>
        <dbReference type="Proteomes" id="UP000050465"/>
    </source>
</evidence>
<dbReference type="PATRIC" id="fig|1666911.3.peg.4346"/>
<evidence type="ECO:0000256" key="4">
    <source>
        <dbReference type="ARBA" id="ARBA00023136"/>
    </source>
</evidence>
<evidence type="ECO:0000256" key="2">
    <source>
        <dbReference type="ARBA" id="ARBA00022692"/>
    </source>
</evidence>
<dbReference type="GO" id="GO:0012505">
    <property type="term" value="C:endomembrane system"/>
    <property type="evidence" value="ECO:0007669"/>
    <property type="project" value="UniProtKB-SubCell"/>
</dbReference>
<dbReference type="EMBL" id="LJZR01000012">
    <property type="protein sequence ID" value="KPQ35467.1"/>
    <property type="molecule type" value="Genomic_DNA"/>
</dbReference>
<dbReference type="STRING" id="1666911.HLUCCA11_10920"/>
<name>A0A0P7ZQM3_9CYAN</name>
<accession>A0A0P7ZQM3</accession>
<reference evidence="6 7" key="1">
    <citation type="submission" date="2015-09" db="EMBL/GenBank/DDBJ databases">
        <title>Identification and resolution of microdiversity through metagenomic sequencing of parallel consortia.</title>
        <authorList>
            <person name="Nelson W.C."/>
            <person name="Romine M.F."/>
            <person name="Lindemann S.R."/>
        </authorList>
    </citation>
    <scope>NUCLEOTIDE SEQUENCE [LARGE SCALE GENOMIC DNA]</scope>
    <source>
        <strain evidence="6">Ana</strain>
    </source>
</reference>
<evidence type="ECO:0000256" key="1">
    <source>
        <dbReference type="ARBA" id="ARBA00004127"/>
    </source>
</evidence>
<keyword evidence="4" id="KW-0472">Membrane</keyword>
<dbReference type="AlphaFoldDB" id="A0A0P7ZQM3"/>
<keyword evidence="2" id="KW-0812">Transmembrane</keyword>
<keyword evidence="3" id="KW-1133">Transmembrane helix</keyword>
<comment type="subcellular location">
    <subcellularLocation>
        <location evidence="1">Endomembrane system</location>
        <topology evidence="1">Multi-pass membrane protein</topology>
    </subcellularLocation>
</comment>
<evidence type="ECO:0000256" key="3">
    <source>
        <dbReference type="ARBA" id="ARBA00022989"/>
    </source>
</evidence>
<evidence type="ECO:0000259" key="5">
    <source>
        <dbReference type="Pfam" id="PF06803"/>
    </source>
</evidence>
<protein>
    <recommendedName>
        <fullName evidence="5">DUF1232 domain-containing protein</fullName>
    </recommendedName>
</protein>